<dbReference type="PROSITE" id="PS50132">
    <property type="entry name" value="RGS"/>
    <property type="match status" value="1"/>
</dbReference>
<feature type="transmembrane region" description="Helical" evidence="5">
    <location>
        <begin position="12"/>
        <end position="29"/>
    </location>
</feature>
<dbReference type="AlphaFoldDB" id="A0AAD5FKC2"/>
<dbReference type="Gene3D" id="1.10.167.10">
    <property type="entry name" value="Regulator of G-protein Signalling 4, domain 2"/>
    <property type="match status" value="1"/>
</dbReference>
<reference evidence="8" key="1">
    <citation type="submission" date="2018-07" db="EMBL/GenBank/DDBJ databases">
        <title>Comparative genomics of catfishes provides insights into carnivory and benthic adaptation.</title>
        <authorList>
            <person name="Zhang Y."/>
            <person name="Wang D."/>
            <person name="Peng Z."/>
            <person name="Zheng S."/>
            <person name="Shao F."/>
            <person name="Tao W."/>
        </authorList>
    </citation>
    <scope>NUCLEOTIDE SEQUENCE</scope>
    <source>
        <strain evidence="8">Chongqing</strain>
    </source>
</reference>
<dbReference type="SMART" id="SM00315">
    <property type="entry name" value="RGS"/>
    <property type="match status" value="1"/>
</dbReference>
<dbReference type="GO" id="GO:0005770">
    <property type="term" value="C:late endosome"/>
    <property type="evidence" value="ECO:0007669"/>
    <property type="project" value="TreeGrafter"/>
</dbReference>
<dbReference type="GO" id="GO:0097352">
    <property type="term" value="P:autophagosome maturation"/>
    <property type="evidence" value="ECO:0007669"/>
    <property type="project" value="TreeGrafter"/>
</dbReference>
<keyword evidence="9" id="KW-1185">Reference proteome</keyword>
<dbReference type="InterPro" id="IPR037892">
    <property type="entry name" value="SNX14_RGS"/>
</dbReference>
<evidence type="ECO:0000256" key="1">
    <source>
        <dbReference type="ARBA" id="ARBA00004279"/>
    </source>
</evidence>
<feature type="domain" description="RGS" evidence="6">
    <location>
        <begin position="319"/>
        <end position="451"/>
    </location>
</feature>
<gene>
    <name evidence="8" type="ORF">C0J50_21569</name>
</gene>
<comment type="subcellular location">
    <subcellularLocation>
        <location evidence="1">Cell projection</location>
        <location evidence="1">Dendrite</location>
    </subcellularLocation>
</comment>
<dbReference type="InterPro" id="IPR016137">
    <property type="entry name" value="RGS"/>
</dbReference>
<name>A0AAD5FKC2_SILAS</name>
<dbReference type="GO" id="GO:0080025">
    <property type="term" value="F:phosphatidylinositol-3,5-bisphosphate binding"/>
    <property type="evidence" value="ECO:0007669"/>
    <property type="project" value="InterPro"/>
</dbReference>
<feature type="transmembrane region" description="Helical" evidence="5">
    <location>
        <begin position="35"/>
        <end position="53"/>
    </location>
</feature>
<dbReference type="SUPFAM" id="SSF64268">
    <property type="entry name" value="PX domain"/>
    <property type="match status" value="1"/>
</dbReference>
<evidence type="ECO:0000256" key="4">
    <source>
        <dbReference type="ARBA" id="ARBA00071933"/>
    </source>
</evidence>
<dbReference type="GO" id="GO:0030425">
    <property type="term" value="C:dendrite"/>
    <property type="evidence" value="ECO:0007669"/>
    <property type="project" value="UniProtKB-SubCell"/>
</dbReference>
<evidence type="ECO:0000256" key="5">
    <source>
        <dbReference type="SAM" id="Phobius"/>
    </source>
</evidence>
<dbReference type="PANTHER" id="PTHR22775:SF44">
    <property type="entry name" value="SORTING NEXIN-14"/>
    <property type="match status" value="1"/>
</dbReference>
<sequence length="655" mass="75389">KLELWRELGRQYPVFCFLLVLLLLSTVLLNRYLHVIIIFWSFLAGVVTFYCSLGPETLLPNILITIKAKKKSDQQELFPFAHSCAVCGKSKCTKHRPTLLLENYQPWLDLKVHSKVDASLSEILELVLENFVYPWYRDITDDEAFVDDLRVTLRFVTAVLVCRAQRVDIPSLITLKLLKVAMKHIEIIAKARQKVKNLGHLQQAALEEYGPDLHVALRSRRDELLYLRKLTEMLFPYILPPKATDCRSLTLLIREVLAGSVFLPAMDYLADPDTVNQLLHIFIDNSPPEAATEPASAYVPFLQKYADQRNKKSSVLKLELKEIREQQDLLFRFMNFLKQEGAVHVLQFCLTVEEFNDKILRPELSDAEKRMLHEEVKKIYETYCLDESIDKIRFDPFIVEEIRNIAEGAYADVVKLQTMRCLFEAYEHVLSLLENVFTPMFCHSDEYFRQLLRGAESPTRSSRLGRNSVSLDDIRFSEWDSTMSLESLFSSSASVCSNVSPILTYPSGSNAMRTVVLKNTSKRGESFGISRIGSKIKGVFKSTTMEGAMLPSYGLAEGEDDMVKEAIMVMEDDLPMEAISTPSTPRNLTAWSITIPYVDLFDDEVKKERIPVYCIDVERNDRRAVGHETEHWSVYRRYLEFYVLESKLTEFHGIY</sequence>
<proteinExistence type="inferred from homology"/>
<dbReference type="PANTHER" id="PTHR22775">
    <property type="entry name" value="SORTING NEXIN"/>
    <property type="match status" value="1"/>
</dbReference>
<evidence type="ECO:0000256" key="3">
    <source>
        <dbReference type="ARBA" id="ARBA00023273"/>
    </source>
</evidence>
<dbReference type="SMART" id="SM00313">
    <property type="entry name" value="PXA"/>
    <property type="match status" value="1"/>
</dbReference>
<keyword evidence="5" id="KW-0472">Membrane</keyword>
<dbReference type="InterPro" id="IPR036871">
    <property type="entry name" value="PX_dom_sf"/>
</dbReference>
<dbReference type="SUPFAM" id="SSF48097">
    <property type="entry name" value="Regulator of G-protein signaling, RGS"/>
    <property type="match status" value="1"/>
</dbReference>
<comment type="caution">
    <text evidence="8">The sequence shown here is derived from an EMBL/GenBank/DDBJ whole genome shotgun (WGS) entry which is preliminary data.</text>
</comment>
<dbReference type="Gene3D" id="3.30.1520.10">
    <property type="entry name" value="Phox-like domain"/>
    <property type="match status" value="1"/>
</dbReference>
<dbReference type="PROSITE" id="PS51207">
    <property type="entry name" value="PXA"/>
    <property type="match status" value="1"/>
</dbReference>
<accession>A0AAD5FKC2</accession>
<feature type="non-terminal residue" evidence="8">
    <location>
        <position position="1"/>
    </location>
</feature>
<dbReference type="InterPro" id="IPR036305">
    <property type="entry name" value="RGS_sf"/>
</dbReference>
<dbReference type="InterPro" id="IPR003114">
    <property type="entry name" value="Phox_assoc"/>
</dbReference>
<evidence type="ECO:0000259" key="6">
    <source>
        <dbReference type="PROSITE" id="PS50132"/>
    </source>
</evidence>
<dbReference type="FunFam" id="1.10.167.10:FF:000004">
    <property type="entry name" value="sorting nexin-14 isoform X1"/>
    <property type="match status" value="1"/>
</dbReference>
<evidence type="ECO:0000313" key="9">
    <source>
        <dbReference type="Proteomes" id="UP001205998"/>
    </source>
</evidence>
<evidence type="ECO:0000313" key="8">
    <source>
        <dbReference type="EMBL" id="KAI5618898.1"/>
    </source>
</evidence>
<keyword evidence="5" id="KW-0812">Transmembrane</keyword>
<comment type="similarity">
    <text evidence="2">Belongs to the sorting nexin family.</text>
</comment>
<keyword evidence="5" id="KW-1133">Transmembrane helix</keyword>
<dbReference type="EMBL" id="MU551677">
    <property type="protein sequence ID" value="KAI5618898.1"/>
    <property type="molecule type" value="Genomic_DNA"/>
</dbReference>
<protein>
    <recommendedName>
        <fullName evidence="4">Sorting nexin-14</fullName>
    </recommendedName>
</protein>
<feature type="domain" description="PXA" evidence="7">
    <location>
        <begin position="113"/>
        <end position="287"/>
    </location>
</feature>
<dbReference type="CDD" id="cd08722">
    <property type="entry name" value="RGS_SNX14"/>
    <property type="match status" value="1"/>
</dbReference>
<dbReference type="Pfam" id="PF02194">
    <property type="entry name" value="PXA"/>
    <property type="match status" value="1"/>
</dbReference>
<organism evidence="8 9">
    <name type="scientific">Silurus asotus</name>
    <name type="common">Amur catfish</name>
    <name type="synonym">Parasilurus asotus</name>
    <dbReference type="NCBI Taxonomy" id="30991"/>
    <lineage>
        <taxon>Eukaryota</taxon>
        <taxon>Metazoa</taxon>
        <taxon>Chordata</taxon>
        <taxon>Craniata</taxon>
        <taxon>Vertebrata</taxon>
        <taxon>Euteleostomi</taxon>
        <taxon>Actinopterygii</taxon>
        <taxon>Neopterygii</taxon>
        <taxon>Teleostei</taxon>
        <taxon>Ostariophysi</taxon>
        <taxon>Siluriformes</taxon>
        <taxon>Siluridae</taxon>
        <taxon>Silurus</taxon>
    </lineage>
</organism>
<dbReference type="Proteomes" id="UP001205998">
    <property type="component" value="Unassembled WGS sequence"/>
</dbReference>
<dbReference type="Pfam" id="PF00615">
    <property type="entry name" value="RGS"/>
    <property type="match status" value="1"/>
</dbReference>
<evidence type="ECO:0000256" key="2">
    <source>
        <dbReference type="ARBA" id="ARBA00010883"/>
    </source>
</evidence>
<keyword evidence="3" id="KW-0966">Cell projection</keyword>
<feature type="non-terminal residue" evidence="8">
    <location>
        <position position="655"/>
    </location>
</feature>
<dbReference type="InterPro" id="IPR044926">
    <property type="entry name" value="RGS_subdomain_2"/>
</dbReference>
<evidence type="ECO:0000259" key="7">
    <source>
        <dbReference type="PROSITE" id="PS51207"/>
    </source>
</evidence>